<dbReference type="EMBL" id="SJPT01000013">
    <property type="protein sequence ID" value="TWU17288.1"/>
    <property type="molecule type" value="Genomic_DNA"/>
</dbReference>
<protein>
    <submittedName>
        <fullName evidence="2">Uncharacterized protein</fullName>
    </submittedName>
</protein>
<evidence type="ECO:0000313" key="3">
    <source>
        <dbReference type="Proteomes" id="UP000316304"/>
    </source>
</evidence>
<dbReference type="OrthoDB" id="7857417at2"/>
<keyword evidence="1" id="KW-0472">Membrane</keyword>
<feature type="transmembrane region" description="Helical" evidence="1">
    <location>
        <begin position="123"/>
        <end position="144"/>
    </location>
</feature>
<gene>
    <name evidence="2" type="ORF">Pla52o_52940</name>
</gene>
<comment type="caution">
    <text evidence="2">The sequence shown here is derived from an EMBL/GenBank/DDBJ whole genome shotgun (WGS) entry which is preliminary data.</text>
</comment>
<dbReference type="AlphaFoldDB" id="A0A5C6BZJ1"/>
<accession>A0A5C6BZJ1</accession>
<dbReference type="Proteomes" id="UP000316304">
    <property type="component" value="Unassembled WGS sequence"/>
</dbReference>
<keyword evidence="1" id="KW-0812">Transmembrane</keyword>
<feature type="transmembrane region" description="Helical" evidence="1">
    <location>
        <begin position="12"/>
        <end position="31"/>
    </location>
</feature>
<keyword evidence="1" id="KW-1133">Transmembrane helix</keyword>
<evidence type="ECO:0000256" key="1">
    <source>
        <dbReference type="SAM" id="Phobius"/>
    </source>
</evidence>
<sequence>MLKQATAPNNRILVLLLLADLCFIVLYGLYGFKFVTDPKFGLIEDWSYGEVFQYIKELWIIALLPFVAVQQRTWRYVVWIGVFTLILLDDSCQFHERIGGQLAEALNLPSFGNLRAQDTGEMLYAGVLGLSLLSAIAASFWNASAIYKQTAIQLIALLGTLAFFGVGVDMIRVDQYPLLDKAMGALEDGGEHIAISLITWFVYCRSMPDSTSSLPNRYSIAAR</sequence>
<reference evidence="2 3" key="1">
    <citation type="submission" date="2019-02" db="EMBL/GenBank/DDBJ databases">
        <title>Deep-cultivation of Planctomycetes and their phenomic and genomic characterization uncovers novel biology.</title>
        <authorList>
            <person name="Wiegand S."/>
            <person name="Jogler M."/>
            <person name="Boedeker C."/>
            <person name="Pinto D."/>
            <person name="Vollmers J."/>
            <person name="Rivas-Marin E."/>
            <person name="Kohn T."/>
            <person name="Peeters S.H."/>
            <person name="Heuer A."/>
            <person name="Rast P."/>
            <person name="Oberbeckmann S."/>
            <person name="Bunk B."/>
            <person name="Jeske O."/>
            <person name="Meyerdierks A."/>
            <person name="Storesund J.E."/>
            <person name="Kallscheuer N."/>
            <person name="Luecker S."/>
            <person name="Lage O.M."/>
            <person name="Pohl T."/>
            <person name="Merkel B.J."/>
            <person name="Hornburger P."/>
            <person name="Mueller R.-W."/>
            <person name="Bruemmer F."/>
            <person name="Labrenz M."/>
            <person name="Spormann A.M."/>
            <person name="Op Den Camp H."/>
            <person name="Overmann J."/>
            <person name="Amann R."/>
            <person name="Jetten M.S.M."/>
            <person name="Mascher T."/>
            <person name="Medema M.H."/>
            <person name="Devos D.P."/>
            <person name="Kaster A.-K."/>
            <person name="Ovreas L."/>
            <person name="Rohde M."/>
            <person name="Galperin M.Y."/>
            <person name="Jogler C."/>
        </authorList>
    </citation>
    <scope>NUCLEOTIDE SEQUENCE [LARGE SCALE GENOMIC DNA]</scope>
    <source>
        <strain evidence="2 3">Pla52o</strain>
    </source>
</reference>
<keyword evidence="3" id="KW-1185">Reference proteome</keyword>
<feature type="transmembrane region" description="Helical" evidence="1">
    <location>
        <begin position="150"/>
        <end position="171"/>
    </location>
</feature>
<organism evidence="2 3">
    <name type="scientific">Novipirellula galeiformis</name>
    <dbReference type="NCBI Taxonomy" id="2528004"/>
    <lineage>
        <taxon>Bacteria</taxon>
        <taxon>Pseudomonadati</taxon>
        <taxon>Planctomycetota</taxon>
        <taxon>Planctomycetia</taxon>
        <taxon>Pirellulales</taxon>
        <taxon>Pirellulaceae</taxon>
        <taxon>Novipirellula</taxon>
    </lineage>
</organism>
<proteinExistence type="predicted"/>
<evidence type="ECO:0000313" key="2">
    <source>
        <dbReference type="EMBL" id="TWU17288.1"/>
    </source>
</evidence>
<dbReference type="RefSeq" id="WP_146597219.1">
    <property type="nucleotide sequence ID" value="NZ_SJPT01000013.1"/>
</dbReference>
<name>A0A5C6BZJ1_9BACT</name>